<accession>A0AAV2VI83</accession>
<dbReference type="AlphaFoldDB" id="A0AAV2VI83"/>
<organism evidence="1 2">
    <name type="scientific">Vibrio nigripulchritudo SOn1</name>
    <dbReference type="NCBI Taxonomy" id="1238450"/>
    <lineage>
        <taxon>Bacteria</taxon>
        <taxon>Pseudomonadati</taxon>
        <taxon>Pseudomonadota</taxon>
        <taxon>Gammaproteobacteria</taxon>
        <taxon>Vibrionales</taxon>
        <taxon>Vibrionaceae</taxon>
        <taxon>Vibrio</taxon>
    </lineage>
</organism>
<evidence type="ECO:0000313" key="1">
    <source>
        <dbReference type="EMBL" id="CCO44338.1"/>
    </source>
</evidence>
<name>A0AAV2VI83_9VIBR</name>
<dbReference type="Proteomes" id="UP000018211">
    <property type="component" value="Unassembled WGS sequence"/>
</dbReference>
<evidence type="ECO:0000313" key="2">
    <source>
        <dbReference type="Proteomes" id="UP000018211"/>
    </source>
</evidence>
<protein>
    <recommendedName>
        <fullName evidence="3">Chemotaxis protein</fullName>
    </recommendedName>
</protein>
<comment type="caution">
    <text evidence="1">The sequence shown here is derived from an EMBL/GenBank/DDBJ whole genome shotgun (WGS) entry which is preliminary data.</text>
</comment>
<dbReference type="EMBL" id="CAOF01000012">
    <property type="protein sequence ID" value="CCO44338.1"/>
    <property type="molecule type" value="Genomic_DNA"/>
</dbReference>
<dbReference type="InterPro" id="IPR021806">
    <property type="entry name" value="DUF3379"/>
</dbReference>
<proteinExistence type="predicted"/>
<dbReference type="RefSeq" id="WP_022610225.1">
    <property type="nucleotide sequence ID" value="NZ_LK391965.1"/>
</dbReference>
<reference evidence="1 2" key="1">
    <citation type="journal article" date="2013" name="ISME J.">
        <title>Comparative genomics of pathogenic lineages of Vibrio nigripulchritudo identifies virulence-associated traits.</title>
        <authorList>
            <person name="Goudenege D."/>
            <person name="Labreuche Y."/>
            <person name="Krin E."/>
            <person name="Ansquer D."/>
            <person name="Mangenot S."/>
            <person name="Calteau A."/>
            <person name="Medigue C."/>
            <person name="Mazel D."/>
            <person name="Polz M.F."/>
            <person name="Le Roux F."/>
        </authorList>
    </citation>
    <scope>NUCLEOTIDE SEQUENCE [LARGE SCALE GENOMIC DNA]</scope>
    <source>
        <strain evidence="1 2">SOn1</strain>
    </source>
</reference>
<dbReference type="Pfam" id="PF11859">
    <property type="entry name" value="DUF3379"/>
    <property type="match status" value="1"/>
</dbReference>
<evidence type="ECO:0008006" key="3">
    <source>
        <dbReference type="Google" id="ProtNLM"/>
    </source>
</evidence>
<sequence>MDDLEFRRRIMSDPKDRDDEIEMSISENSANGKFVDDILSLDAQIEKAMKVDVPDGLADRILFNQSAETEQPKFAKKALAMAASVAFAFGLLVGQVNWGGLVVTPAYATLANTALAHVTAEKPFINPIDENVSSTQINVKMKPFAYHFSQNFPYHVYYLNHCGFGKSNAMHMVFEGEHGRVTLFVTNIPAPKSEKFVKDGMSGIVMPLMDASMVIVGSMDEDVEKIAETLKPIIHPAS</sequence>
<gene>
    <name evidence="1" type="ORF">VIBNISOn1_1090052</name>
</gene>